<dbReference type="AlphaFoldDB" id="A0A9Q2P6K6"/>
<comment type="caution">
    <text evidence="2">The sequence shown here is derived from an EMBL/GenBank/DDBJ whole genome shotgun (WGS) entry which is preliminary data.</text>
</comment>
<dbReference type="EMBL" id="JAFBWN010000034">
    <property type="protein sequence ID" value="MBM2357352.1"/>
    <property type="molecule type" value="Genomic_DNA"/>
</dbReference>
<protein>
    <submittedName>
        <fullName evidence="2">Uncharacterized protein</fullName>
    </submittedName>
</protein>
<evidence type="ECO:0000256" key="1">
    <source>
        <dbReference type="SAM" id="MobiDB-lite"/>
    </source>
</evidence>
<feature type="region of interest" description="Disordered" evidence="1">
    <location>
        <begin position="29"/>
        <end position="58"/>
    </location>
</feature>
<gene>
    <name evidence="2" type="ORF">JQX14_22640</name>
</gene>
<feature type="region of interest" description="Disordered" evidence="1">
    <location>
        <begin position="1"/>
        <end position="20"/>
    </location>
</feature>
<name>A0A9Q2P6K6_9RHOB</name>
<evidence type="ECO:0000313" key="3">
    <source>
        <dbReference type="Proteomes" id="UP000809337"/>
    </source>
</evidence>
<feature type="compositionally biased region" description="Basic and acidic residues" evidence="1">
    <location>
        <begin position="29"/>
        <end position="39"/>
    </location>
</feature>
<evidence type="ECO:0000313" key="2">
    <source>
        <dbReference type="EMBL" id="MBM2357352.1"/>
    </source>
</evidence>
<accession>A0A9Q2P6K6</accession>
<organism evidence="2 3">
    <name type="scientific">Pseudosulfitobacter pseudonitzschiae</name>
    <dbReference type="NCBI Taxonomy" id="1402135"/>
    <lineage>
        <taxon>Bacteria</taxon>
        <taxon>Pseudomonadati</taxon>
        <taxon>Pseudomonadota</taxon>
        <taxon>Alphaproteobacteria</taxon>
        <taxon>Rhodobacterales</taxon>
        <taxon>Roseobacteraceae</taxon>
        <taxon>Pseudosulfitobacter</taxon>
    </lineage>
</organism>
<sequence length="58" mass="6417">MTKKRPVLPASGGSYVRKGSELRQVVEPTKELTRRDMEKVASTAVKDPVEGSDKETDQ</sequence>
<proteinExistence type="predicted"/>
<reference evidence="2" key="1">
    <citation type="submission" date="2021-01" db="EMBL/GenBank/DDBJ databases">
        <title>Diatom-associated Roseobacters Show Island Model of Population Structure.</title>
        <authorList>
            <person name="Qu L."/>
            <person name="Feng X."/>
            <person name="Chen Y."/>
            <person name="Li L."/>
            <person name="Wang X."/>
            <person name="Hu Z."/>
            <person name="Wang H."/>
            <person name="Luo H."/>
        </authorList>
    </citation>
    <scope>NUCLEOTIDE SEQUENCE</scope>
    <source>
        <strain evidence="2">SM26-45</strain>
    </source>
</reference>
<dbReference type="Proteomes" id="UP000809337">
    <property type="component" value="Unassembled WGS sequence"/>
</dbReference>
<feature type="compositionally biased region" description="Basic and acidic residues" evidence="1">
    <location>
        <begin position="47"/>
        <end position="58"/>
    </location>
</feature>
<dbReference type="RefSeq" id="WP_231036108.1">
    <property type="nucleotide sequence ID" value="NZ_JAJNGX010000034.1"/>
</dbReference>